<dbReference type="OrthoDB" id="4446873at2759"/>
<accession>A0A1L9USA7</accession>
<dbReference type="STRING" id="767769.A0A1L9USA7"/>
<dbReference type="GeneID" id="93577961"/>
<dbReference type="RefSeq" id="XP_067481901.1">
    <property type="nucleotide sequence ID" value="XM_067625473.1"/>
</dbReference>
<evidence type="ECO:0000313" key="2">
    <source>
        <dbReference type="Proteomes" id="UP000184499"/>
    </source>
</evidence>
<reference evidence="2" key="1">
    <citation type="journal article" date="2017" name="Genome Biol.">
        <title>Comparative genomics reveals high biological diversity and specific adaptations in the industrially and medically important fungal genus Aspergillus.</title>
        <authorList>
            <person name="de Vries R.P."/>
            <person name="Riley R."/>
            <person name="Wiebenga A."/>
            <person name="Aguilar-Osorio G."/>
            <person name="Amillis S."/>
            <person name="Uchima C.A."/>
            <person name="Anderluh G."/>
            <person name="Asadollahi M."/>
            <person name="Askin M."/>
            <person name="Barry K."/>
            <person name="Battaglia E."/>
            <person name="Bayram O."/>
            <person name="Benocci T."/>
            <person name="Braus-Stromeyer S.A."/>
            <person name="Caldana C."/>
            <person name="Canovas D."/>
            <person name="Cerqueira G.C."/>
            <person name="Chen F."/>
            <person name="Chen W."/>
            <person name="Choi C."/>
            <person name="Clum A."/>
            <person name="Dos Santos R.A."/>
            <person name="Damasio A.R."/>
            <person name="Diallinas G."/>
            <person name="Emri T."/>
            <person name="Fekete E."/>
            <person name="Flipphi M."/>
            <person name="Freyberg S."/>
            <person name="Gallo A."/>
            <person name="Gournas C."/>
            <person name="Habgood R."/>
            <person name="Hainaut M."/>
            <person name="Harispe M.L."/>
            <person name="Henrissat B."/>
            <person name="Hilden K.S."/>
            <person name="Hope R."/>
            <person name="Hossain A."/>
            <person name="Karabika E."/>
            <person name="Karaffa L."/>
            <person name="Karanyi Z."/>
            <person name="Krasevec N."/>
            <person name="Kuo A."/>
            <person name="Kusch H."/>
            <person name="LaButti K."/>
            <person name="Lagendijk E.L."/>
            <person name="Lapidus A."/>
            <person name="Levasseur A."/>
            <person name="Lindquist E."/>
            <person name="Lipzen A."/>
            <person name="Logrieco A.F."/>
            <person name="MacCabe A."/>
            <person name="Maekelae M.R."/>
            <person name="Malavazi I."/>
            <person name="Melin P."/>
            <person name="Meyer V."/>
            <person name="Mielnichuk N."/>
            <person name="Miskei M."/>
            <person name="Molnar A.P."/>
            <person name="Mule G."/>
            <person name="Ngan C.Y."/>
            <person name="Orejas M."/>
            <person name="Orosz E."/>
            <person name="Ouedraogo J.P."/>
            <person name="Overkamp K.M."/>
            <person name="Park H.-S."/>
            <person name="Perrone G."/>
            <person name="Piumi F."/>
            <person name="Punt P.J."/>
            <person name="Ram A.F."/>
            <person name="Ramon A."/>
            <person name="Rauscher S."/>
            <person name="Record E."/>
            <person name="Riano-Pachon D.M."/>
            <person name="Robert V."/>
            <person name="Roehrig J."/>
            <person name="Ruller R."/>
            <person name="Salamov A."/>
            <person name="Salih N.S."/>
            <person name="Samson R.A."/>
            <person name="Sandor E."/>
            <person name="Sanguinetti M."/>
            <person name="Schuetze T."/>
            <person name="Sepcic K."/>
            <person name="Shelest E."/>
            <person name="Sherlock G."/>
            <person name="Sophianopoulou V."/>
            <person name="Squina F.M."/>
            <person name="Sun H."/>
            <person name="Susca A."/>
            <person name="Todd R.B."/>
            <person name="Tsang A."/>
            <person name="Unkles S.E."/>
            <person name="van de Wiele N."/>
            <person name="van Rossen-Uffink D."/>
            <person name="Oliveira J.V."/>
            <person name="Vesth T.C."/>
            <person name="Visser J."/>
            <person name="Yu J.-H."/>
            <person name="Zhou M."/>
            <person name="Andersen M.R."/>
            <person name="Archer D.B."/>
            <person name="Baker S.E."/>
            <person name="Benoit I."/>
            <person name="Brakhage A.A."/>
            <person name="Braus G.H."/>
            <person name="Fischer R."/>
            <person name="Frisvad J.C."/>
            <person name="Goldman G.H."/>
            <person name="Houbraken J."/>
            <person name="Oakley B."/>
            <person name="Pocsi I."/>
            <person name="Scazzocchio C."/>
            <person name="Seiboth B."/>
            <person name="vanKuyk P.A."/>
            <person name="Wortman J."/>
            <person name="Dyer P.S."/>
            <person name="Grigoriev I.V."/>
        </authorList>
    </citation>
    <scope>NUCLEOTIDE SEQUENCE [LARGE SCALE GENOMIC DNA]</scope>
    <source>
        <strain evidence="2">CBS 101740 / IMI 381727 / IBT 21946</strain>
    </source>
</reference>
<dbReference type="VEuPathDB" id="FungiDB:ASPBRDRAFT_457131"/>
<gene>
    <name evidence="1" type="ORF">ASPBRDRAFT_457131</name>
</gene>
<keyword evidence="2" id="KW-1185">Reference proteome</keyword>
<protein>
    <submittedName>
        <fullName evidence="1">Uncharacterized protein</fullName>
    </submittedName>
</protein>
<organism evidence="1 2">
    <name type="scientific">Aspergillus brasiliensis (strain CBS 101740 / IMI 381727 / IBT 21946)</name>
    <dbReference type="NCBI Taxonomy" id="767769"/>
    <lineage>
        <taxon>Eukaryota</taxon>
        <taxon>Fungi</taxon>
        <taxon>Dikarya</taxon>
        <taxon>Ascomycota</taxon>
        <taxon>Pezizomycotina</taxon>
        <taxon>Eurotiomycetes</taxon>
        <taxon>Eurotiomycetidae</taxon>
        <taxon>Eurotiales</taxon>
        <taxon>Aspergillaceae</taxon>
        <taxon>Aspergillus</taxon>
        <taxon>Aspergillus subgen. Circumdati</taxon>
    </lineage>
</organism>
<dbReference type="AlphaFoldDB" id="A0A1L9USA7"/>
<proteinExistence type="predicted"/>
<dbReference type="EMBL" id="KV878681">
    <property type="protein sequence ID" value="OJJ74653.1"/>
    <property type="molecule type" value="Genomic_DNA"/>
</dbReference>
<name>A0A1L9USA7_ASPBC</name>
<evidence type="ECO:0000313" key="1">
    <source>
        <dbReference type="EMBL" id="OJJ74653.1"/>
    </source>
</evidence>
<dbReference type="Proteomes" id="UP000184499">
    <property type="component" value="Unassembled WGS sequence"/>
</dbReference>
<sequence>MASQRGRTISLKNISRTNIGLPKGTTQADRIPDNLPDTIPGVPHLLKGLSDFPNWDFQVRQVLQHMGLQDLTDIDLPHPKEDHKDYAVWHNYSQRLQIWLIGQISNEVLSKYRLSVDKKDFADEAYKAIKKVILGRGVVGRQNVVYNLVKKTRDDYSTARQYVEDFKNNYILAKELQCGIPPFTASLLMLWEIRPDFPNWVECVECAMPDDGGSTYTDNDFFTLCRNAVEQSERCL</sequence>
<dbReference type="OMA" id="DFPNWDF"/>